<evidence type="ECO:0000256" key="7">
    <source>
        <dbReference type="PROSITE-ProRule" id="PRU00288"/>
    </source>
</evidence>
<dbReference type="Proteomes" id="UP000801864">
    <property type="component" value="Unassembled WGS sequence"/>
</dbReference>
<comment type="function">
    <text evidence="9">GTPase-activating protein for the ADP ribosylation factor family.</text>
</comment>
<keyword evidence="4 7" id="KW-0863">Zinc-finger</keyword>
<feature type="compositionally biased region" description="Polar residues" evidence="11">
    <location>
        <begin position="1065"/>
        <end position="1077"/>
    </location>
</feature>
<evidence type="ECO:0000259" key="12">
    <source>
        <dbReference type="PROSITE" id="PS50003"/>
    </source>
</evidence>
<organism evidence="16 17">
    <name type="scientific">Trichoderma lentiforme</name>
    <dbReference type="NCBI Taxonomy" id="1567552"/>
    <lineage>
        <taxon>Eukaryota</taxon>
        <taxon>Fungi</taxon>
        <taxon>Dikarya</taxon>
        <taxon>Ascomycota</taxon>
        <taxon>Pezizomycotina</taxon>
        <taxon>Sordariomycetes</taxon>
        <taxon>Hypocreomycetidae</taxon>
        <taxon>Hypocreales</taxon>
        <taxon>Hypocreaceae</taxon>
        <taxon>Trichoderma</taxon>
    </lineage>
</organism>
<dbReference type="PROSITE" id="PS50115">
    <property type="entry name" value="ARFGAP"/>
    <property type="match status" value="1"/>
</dbReference>
<feature type="compositionally biased region" description="Basic and acidic residues" evidence="11">
    <location>
        <begin position="1079"/>
        <end position="1088"/>
    </location>
</feature>
<dbReference type="InterPro" id="IPR017441">
    <property type="entry name" value="Protein_kinase_ATP_BS"/>
</dbReference>
<dbReference type="InterPro" id="IPR027267">
    <property type="entry name" value="AH/BAR_dom_sf"/>
</dbReference>
<dbReference type="InterPro" id="IPR004148">
    <property type="entry name" value="BAR_dom"/>
</dbReference>
<feature type="region of interest" description="Disordered" evidence="11">
    <location>
        <begin position="781"/>
        <end position="817"/>
    </location>
</feature>
<evidence type="ECO:0000259" key="14">
    <source>
        <dbReference type="PROSITE" id="PS50011"/>
    </source>
</evidence>
<keyword evidence="2 9" id="KW-0479">Metal-binding</keyword>
<dbReference type="GO" id="GO:0004672">
    <property type="term" value="F:protein kinase activity"/>
    <property type="evidence" value="ECO:0007669"/>
    <property type="project" value="InterPro"/>
</dbReference>
<feature type="compositionally biased region" description="Polar residues" evidence="11">
    <location>
        <begin position="1128"/>
        <end position="1141"/>
    </location>
</feature>
<feature type="compositionally biased region" description="Basic and acidic residues" evidence="11">
    <location>
        <begin position="525"/>
        <end position="538"/>
    </location>
</feature>
<dbReference type="GO" id="GO:0005096">
    <property type="term" value="F:GTPase activator activity"/>
    <property type="evidence" value="ECO:0007669"/>
    <property type="project" value="UniProtKB-KW"/>
</dbReference>
<dbReference type="InterPro" id="IPR011993">
    <property type="entry name" value="PH-like_dom_sf"/>
</dbReference>
<dbReference type="InterPro" id="IPR008984">
    <property type="entry name" value="SMAD_FHA_dom_sf"/>
</dbReference>
<feature type="binding site" evidence="8">
    <location>
        <position position="1390"/>
    </location>
    <ligand>
        <name>ATP</name>
        <dbReference type="ChEBI" id="CHEBI:30616"/>
    </ligand>
</feature>
<dbReference type="Pfam" id="PF00498">
    <property type="entry name" value="FHA"/>
    <property type="match status" value="1"/>
</dbReference>
<keyword evidence="16" id="KW-0808">Transferase</keyword>
<keyword evidence="9" id="KW-0963">Cytoplasm</keyword>
<dbReference type="Pfam" id="PF00169">
    <property type="entry name" value="PH"/>
    <property type="match status" value="1"/>
</dbReference>
<feature type="compositionally biased region" description="Polar residues" evidence="11">
    <location>
        <begin position="1166"/>
        <end position="1183"/>
    </location>
</feature>
<feature type="compositionally biased region" description="Basic and acidic residues" evidence="11">
    <location>
        <begin position="1099"/>
        <end position="1125"/>
    </location>
</feature>
<dbReference type="FunFam" id="2.30.29.30:FF:000252">
    <property type="entry name" value="ARF GTPase activator (Csx2)"/>
    <property type="match status" value="1"/>
</dbReference>
<dbReference type="SUPFAM" id="SSF50729">
    <property type="entry name" value="PH domain-like"/>
    <property type="match status" value="1"/>
</dbReference>
<proteinExistence type="inferred from homology"/>
<dbReference type="FunFam" id="1.10.220.150:FF:000017">
    <property type="entry name" value="ARF GTPase activator (Csx2), putative"/>
    <property type="match status" value="1"/>
</dbReference>
<evidence type="ECO:0000313" key="16">
    <source>
        <dbReference type="EMBL" id="KAF3075206.1"/>
    </source>
</evidence>
<dbReference type="Gene3D" id="1.10.510.10">
    <property type="entry name" value="Transferase(Phosphotransferase) domain 1"/>
    <property type="match status" value="1"/>
</dbReference>
<dbReference type="Pfam" id="PF00069">
    <property type="entry name" value="Pkinase"/>
    <property type="match status" value="1"/>
</dbReference>
<dbReference type="Gene3D" id="1.10.220.150">
    <property type="entry name" value="Arf GTPase activating protein"/>
    <property type="match status" value="1"/>
</dbReference>
<feature type="coiled-coil region" evidence="10">
    <location>
        <begin position="400"/>
        <end position="427"/>
    </location>
</feature>
<evidence type="ECO:0000256" key="5">
    <source>
        <dbReference type="ARBA" id="ARBA00022833"/>
    </source>
</evidence>
<evidence type="ECO:0000256" key="3">
    <source>
        <dbReference type="ARBA" id="ARBA00022741"/>
    </source>
</evidence>
<evidence type="ECO:0000256" key="2">
    <source>
        <dbReference type="ARBA" id="ARBA00022723"/>
    </source>
</evidence>
<gene>
    <name evidence="16" type="ORF">CFAM422_002920</name>
</gene>
<dbReference type="PANTHER" id="PTHR23180:SF160">
    <property type="entry name" value="ADP-RIBOSYLATION FACTOR GTPASE-ACTIVATING PROTEIN EFFECTOR PROTEIN 1"/>
    <property type="match status" value="1"/>
</dbReference>
<evidence type="ECO:0000259" key="13">
    <source>
        <dbReference type="PROSITE" id="PS50006"/>
    </source>
</evidence>
<dbReference type="PANTHER" id="PTHR23180">
    <property type="entry name" value="CENTAURIN/ARF"/>
    <property type="match status" value="1"/>
</dbReference>
<dbReference type="InterPro" id="IPR008271">
    <property type="entry name" value="Ser/Thr_kinase_AS"/>
</dbReference>
<keyword evidence="16" id="KW-0418">Kinase</keyword>
<dbReference type="PROSITE" id="PS00108">
    <property type="entry name" value="PROTEIN_KINASE_ST"/>
    <property type="match status" value="1"/>
</dbReference>
<keyword evidence="3 8" id="KW-0547">Nucleotide-binding</keyword>
<dbReference type="GO" id="GO:0008270">
    <property type="term" value="F:zinc ion binding"/>
    <property type="evidence" value="ECO:0007669"/>
    <property type="project" value="UniProtKB-KW"/>
</dbReference>
<keyword evidence="9" id="KW-0343">GTPase activation</keyword>
<dbReference type="SUPFAM" id="SSF56112">
    <property type="entry name" value="Protein kinase-like (PK-like)"/>
    <property type="match status" value="1"/>
</dbReference>
<dbReference type="GO" id="GO:0005768">
    <property type="term" value="C:endosome"/>
    <property type="evidence" value="ECO:0007669"/>
    <property type="project" value="TreeGrafter"/>
</dbReference>
<evidence type="ECO:0000256" key="8">
    <source>
        <dbReference type="PROSITE-ProRule" id="PRU10141"/>
    </source>
</evidence>
<dbReference type="GO" id="GO:0005524">
    <property type="term" value="F:ATP binding"/>
    <property type="evidence" value="ECO:0007669"/>
    <property type="project" value="UniProtKB-UniRule"/>
</dbReference>
<dbReference type="SUPFAM" id="SSF49879">
    <property type="entry name" value="SMAD/FHA domain"/>
    <property type="match status" value="1"/>
</dbReference>
<feature type="domain" description="Protein kinase" evidence="14">
    <location>
        <begin position="1361"/>
        <end position="1627"/>
    </location>
</feature>
<comment type="subcellular location">
    <subcellularLocation>
        <location evidence="9">Cytoplasm</location>
    </subcellularLocation>
</comment>
<dbReference type="SMART" id="SM00233">
    <property type="entry name" value="PH"/>
    <property type="match status" value="1"/>
</dbReference>
<dbReference type="CDD" id="cd08204">
    <property type="entry name" value="ArfGap"/>
    <property type="match status" value="1"/>
</dbReference>
<dbReference type="PROSITE" id="PS00107">
    <property type="entry name" value="PROTEIN_KINASE_ATP"/>
    <property type="match status" value="1"/>
</dbReference>
<feature type="compositionally biased region" description="Polar residues" evidence="11">
    <location>
        <begin position="580"/>
        <end position="594"/>
    </location>
</feature>
<keyword evidence="10" id="KW-0175">Coiled coil</keyword>
<dbReference type="FunFam" id="1.20.1270.60:FF:000051">
    <property type="entry name" value="ARF GTPase activator (Csx2)"/>
    <property type="match status" value="1"/>
</dbReference>
<protein>
    <recommendedName>
        <fullName evidence="9">ADP-ribosylation factor GTPase-activating protein</fullName>
    </recommendedName>
</protein>
<dbReference type="SMART" id="SM00105">
    <property type="entry name" value="ArfGap"/>
    <property type="match status" value="1"/>
</dbReference>
<feature type="region of interest" description="Disordered" evidence="11">
    <location>
        <begin position="525"/>
        <end position="594"/>
    </location>
</feature>
<feature type="compositionally biased region" description="Polar residues" evidence="11">
    <location>
        <begin position="611"/>
        <end position="620"/>
    </location>
</feature>
<dbReference type="SUPFAM" id="SSF57863">
    <property type="entry name" value="ArfGap/RecO-like zinc finger"/>
    <property type="match status" value="1"/>
</dbReference>
<reference evidence="16 17" key="1">
    <citation type="submission" date="2018-06" db="EMBL/GenBank/DDBJ databases">
        <title>Genome analysis of cellulolytic fungus Trichoderma lentiforme CFAM-422.</title>
        <authorList>
            <person name="Steindorff A.S."/>
            <person name="Formighieri E.F."/>
            <person name="Midorikawa G.E.O."/>
            <person name="Tamietti M.S."/>
            <person name="Ramos E.Z."/>
            <person name="Silva A.S."/>
            <person name="Bon E.P.S."/>
            <person name="Mendes T.D."/>
            <person name="Damaso M.C.T."/>
            <person name="Favaro L.C.L."/>
        </authorList>
    </citation>
    <scope>NUCLEOTIDE SEQUENCE [LARGE SCALE GENOMIC DNA]</scope>
    <source>
        <strain evidence="16 17">CFAM-422</strain>
    </source>
</reference>
<feature type="compositionally biased region" description="Basic residues" evidence="11">
    <location>
        <begin position="1739"/>
        <end position="1749"/>
    </location>
</feature>
<evidence type="ECO:0000313" key="17">
    <source>
        <dbReference type="Proteomes" id="UP000801864"/>
    </source>
</evidence>
<dbReference type="SMART" id="SM00220">
    <property type="entry name" value="S_TKc"/>
    <property type="match status" value="1"/>
</dbReference>
<dbReference type="CDD" id="cd07608">
    <property type="entry name" value="BAR_ArfGAP_fungi"/>
    <property type="match status" value="1"/>
</dbReference>
<dbReference type="SUPFAM" id="SSF103657">
    <property type="entry name" value="BAR/IMD domain-like"/>
    <property type="match status" value="1"/>
</dbReference>
<dbReference type="FunFam" id="1.10.510.10:FF:001380">
    <property type="entry name" value="Checkpoint kinase 2-like protein"/>
    <property type="match status" value="1"/>
</dbReference>
<dbReference type="InterPro" id="IPR000253">
    <property type="entry name" value="FHA_dom"/>
</dbReference>
<dbReference type="InterPro" id="IPR011009">
    <property type="entry name" value="Kinase-like_dom_sf"/>
</dbReference>
<keyword evidence="9" id="KW-0040">ANK repeat</keyword>
<dbReference type="GO" id="GO:0005802">
    <property type="term" value="C:trans-Golgi network"/>
    <property type="evidence" value="ECO:0007669"/>
    <property type="project" value="TreeGrafter"/>
</dbReference>
<dbReference type="Gene3D" id="3.30.200.20">
    <property type="entry name" value="Phosphorylase Kinase, domain 1"/>
    <property type="match status" value="1"/>
</dbReference>
<dbReference type="Pfam" id="PF01412">
    <property type="entry name" value="ArfGap"/>
    <property type="match status" value="1"/>
</dbReference>
<dbReference type="CDD" id="cd05117">
    <property type="entry name" value="STKc_CAMK"/>
    <property type="match status" value="1"/>
</dbReference>
<dbReference type="PROSITE" id="PS50011">
    <property type="entry name" value="PROTEIN_KINASE_DOM"/>
    <property type="match status" value="1"/>
</dbReference>
<feature type="region of interest" description="Disordered" evidence="11">
    <location>
        <begin position="1161"/>
        <end position="1183"/>
    </location>
</feature>
<dbReference type="SMART" id="SM00240">
    <property type="entry name" value="FHA"/>
    <property type="match status" value="1"/>
</dbReference>
<dbReference type="InterPro" id="IPR037278">
    <property type="entry name" value="ARFGAP/RecO"/>
</dbReference>
<dbReference type="EMBL" id="QLNT01000004">
    <property type="protein sequence ID" value="KAF3075206.1"/>
    <property type="molecule type" value="Genomic_DNA"/>
</dbReference>
<dbReference type="Gene3D" id="2.60.200.20">
    <property type="match status" value="1"/>
</dbReference>
<dbReference type="InterPro" id="IPR000719">
    <property type="entry name" value="Prot_kinase_dom"/>
</dbReference>
<dbReference type="FunFam" id="3.30.200.20:FF:000042">
    <property type="entry name" value="Aurora kinase A"/>
    <property type="match status" value="1"/>
</dbReference>
<dbReference type="InterPro" id="IPR001849">
    <property type="entry name" value="PH_domain"/>
</dbReference>
<dbReference type="GO" id="GO:0006891">
    <property type="term" value="P:intra-Golgi vesicle-mediated transport"/>
    <property type="evidence" value="ECO:0007669"/>
    <property type="project" value="TreeGrafter"/>
</dbReference>
<accession>A0A9P4XLI2</accession>
<evidence type="ECO:0000256" key="4">
    <source>
        <dbReference type="ARBA" id="ARBA00022771"/>
    </source>
</evidence>
<dbReference type="Pfam" id="PF16746">
    <property type="entry name" value="BAR_3"/>
    <property type="match status" value="1"/>
</dbReference>
<keyword evidence="5 9" id="KW-0862">Zinc</keyword>
<feature type="region of interest" description="Disordered" evidence="11">
    <location>
        <begin position="1693"/>
        <end position="1749"/>
    </location>
</feature>
<comment type="caution">
    <text evidence="16">The sequence shown here is derived from an EMBL/GenBank/DDBJ whole genome shotgun (WGS) entry which is preliminary data.</text>
</comment>
<dbReference type="Gene3D" id="1.20.1270.60">
    <property type="entry name" value="Arfaptin homology (AH) domain/BAR domain"/>
    <property type="match status" value="1"/>
</dbReference>
<keyword evidence="17" id="KW-1185">Reference proteome</keyword>
<evidence type="ECO:0000259" key="15">
    <source>
        <dbReference type="PROSITE" id="PS50115"/>
    </source>
</evidence>
<feature type="region of interest" description="Disordered" evidence="11">
    <location>
        <begin position="607"/>
        <end position="627"/>
    </location>
</feature>
<feature type="compositionally biased region" description="Polar residues" evidence="11">
    <location>
        <begin position="541"/>
        <end position="570"/>
    </location>
</feature>
<evidence type="ECO:0000256" key="1">
    <source>
        <dbReference type="ARBA" id="ARBA00005575"/>
    </source>
</evidence>
<dbReference type="InterPro" id="IPR001164">
    <property type="entry name" value="ArfGAP_dom"/>
</dbReference>
<dbReference type="Gene3D" id="2.30.29.30">
    <property type="entry name" value="Pleckstrin-homology domain (PH domain)/Phosphotyrosine-binding domain (PTB)"/>
    <property type="match status" value="1"/>
</dbReference>
<feature type="domain" description="FHA" evidence="13">
    <location>
        <begin position="1270"/>
        <end position="1322"/>
    </location>
</feature>
<dbReference type="InterPro" id="IPR045258">
    <property type="entry name" value="ACAP1/2/3-like"/>
</dbReference>
<feature type="region of interest" description="Disordered" evidence="11">
    <location>
        <begin position="1059"/>
        <end position="1147"/>
    </location>
</feature>
<feature type="domain" description="Arf-GAP" evidence="15">
    <location>
        <begin position="822"/>
        <end position="946"/>
    </location>
</feature>
<evidence type="ECO:0000256" key="10">
    <source>
        <dbReference type="SAM" id="Coils"/>
    </source>
</evidence>
<evidence type="ECO:0000256" key="9">
    <source>
        <dbReference type="RuleBase" id="RU369028"/>
    </source>
</evidence>
<dbReference type="InterPro" id="IPR038508">
    <property type="entry name" value="ArfGAP_dom_sf"/>
</dbReference>
<evidence type="ECO:0000256" key="6">
    <source>
        <dbReference type="ARBA" id="ARBA00022840"/>
    </source>
</evidence>
<keyword evidence="6 8" id="KW-0067">ATP-binding</keyword>
<feature type="domain" description="PH" evidence="12">
    <location>
        <begin position="638"/>
        <end position="744"/>
    </location>
</feature>
<dbReference type="PROSITE" id="PS50003">
    <property type="entry name" value="PH_DOMAIN"/>
    <property type="match status" value="1"/>
</dbReference>
<evidence type="ECO:0000256" key="11">
    <source>
        <dbReference type="SAM" id="MobiDB-lite"/>
    </source>
</evidence>
<dbReference type="PROSITE" id="PS50006">
    <property type="entry name" value="FHA_DOMAIN"/>
    <property type="match status" value="1"/>
</dbReference>
<feature type="region of interest" description="Disordered" evidence="11">
    <location>
        <begin position="48"/>
        <end position="75"/>
    </location>
</feature>
<name>A0A9P4XLI2_9HYPO</name>
<comment type="similarity">
    <text evidence="1">Belongs to the protein kinase superfamily. CAMK Ser/Thr protein kinase family. CHEK2 subfamily.</text>
</comment>
<sequence>MGNVSSRPDDGSTLYLRDQNRLSITSIVVTNPRKRTSIHITPNAFPASRVSAARPPGDSNPIEFVQDPESSNGNGPPNFLLKLSGDDELIFTFAFVIRQTTQPALSNSPNLDGQTASTDTNISGLTFVYASTSKEVENLVTREFHANPNLHKNDNVALVGDYSTSGSAAVSFEWTWKWKAPSRQEDKGGGWRNSCSFVEYDSRAHRLHTLAAFSYWVSSSYTTPTQPSSPSAPFLLASPPKIRIASAQSVDSRLAAGDIDEQPLSPLLTPGEMNLPPVPQTKESAKVDVQCVPRPAEDVTVADDGPVFRATLKALEQKTGNMRAQMKKVLKRAEQVHTSQTEANEAFVAFVDALREASSTNANAVQPALEHYFDKIAREILAYERQNTANLQRIIIEPITKLYQFDIKQAENKKRDFEEESKDYYAYVSRYLGQRQDSVKAKKLAESDSKYQNKRRNFELKRFDYSSFVQDLHGGRKDQEVLSHLTKFADAQAGSFLSTAQKIENLRPQLVALANEVQEADKEYQYQRREREEKRRQLEQSNKTYTEPEQASLGSAATIVANSNSSTAHTSDTELGRAESTGSQLKPSTSSGAVQTTATIPAPVDIGQASAIGSPSQSSKFKGIRDLEDQSSLQSNLSQRKEGLLWALNRPGGHVDPRNLNKQGWHKFWIVLDQGKLSEYSNWKQKLDLHMDPIDLRMASVREARNAERRFCFEVITPNFKRVYQATSEEDMNSWILSINNALQSAVEGRAYRDRQATSRGSDSSLKRDIGSVLTGKIQSVHGSHHSHHSNANSGVPFRRTTVGARPSPVRMPSSTYDEHPDRLLQMLRDNDQGNCYCADCGSDIKVEWVSINLGIILCIECGGIHRSLGTHVSKIRSLTLDIKSFTLDIVEMLLLVGNRVSNMVWEAKLDQTQKLGAQANRERRLRYITAKYVERAFVDPISPTLSRYASADETLLAAIKKNEIQQVLYALALGANPNVVDRMRGTHAVWLALAAADPASPSPIPGQSSTDSENKPVPFPVAELLIQNGAEIPASLPAFPLGRYAQQYYEQKKGKGFTIGGNDTVPSLPTSGSSSADRLLKDKEVRLQKRGSLPEDGTDSKKPRRSDRLAHADPDKTPVSREHQLPSPVTNNATDGSTELPQEHTATPPVAVADELTPRKAPDSLGQSQALSSPPQDTQPLSQFIDRHPAFSDDVVDEIKEGVWGYLVPLDPKYGDKPLVLKKRVSCPLPDTVEAAADGAGQDNKESSAVKEEEAYEKTKVKGVAAGGYLIGRHPECDVVVSEGVVSNRHCLIFAENVGTDTVAVVEDVSSNGTYVNEALVGRNQRRELEDQDEIAVHGKARFVFRYPQSRQTSAFSQQYTLMEKLGKGHFAEVYLCVEKSTGKRYAVKIFTKHPGAKEDKSKTEGLQQEIGVLMGVSHPNVLCLKDTFTERDHVYLVLELAPEGELFNYIVRKQKLSEDESRKLFLQLFQGIKYLHDRNIVHRDIKPENILLVDQNLHVKLADFGLAKIIGEESFTTTLCGTPSYVAPEILADTKNRKYTKAVDIWSLGVVLYICLCGFPPFSDELFSRDFPFTLSQQIKSGRFDYPSPYWDSVGDPALDLIDCMLIVDPERRYTIDQCLKHPWLTAGAPAVNDSTGGLVGGIEGLEVNRRAPVRERTLLATLNSVSIAAEIDGGSKGTPIKVFSKNKHRTANAPHEAGPAHQRAPDEFMELGGKGDQQLFGDDTGSIYPAGDIATKKKPAGKPNGK</sequence>
<keyword evidence="9" id="KW-0677">Repeat</keyword>